<dbReference type="PANTHER" id="PTHR23338">
    <property type="entry name" value="SMALL NUCLEAR RIBONUCLEOPROTEIN SM"/>
    <property type="match status" value="1"/>
</dbReference>
<comment type="similarity">
    <text evidence="3 10">Belongs to the snRNP core protein family.</text>
</comment>
<dbReference type="CDD" id="cd01724">
    <property type="entry name" value="Sm_D1"/>
    <property type="match status" value="1"/>
</dbReference>
<evidence type="ECO:0000256" key="1">
    <source>
        <dbReference type="ARBA" id="ARBA00004123"/>
    </source>
</evidence>
<sequence length="133" mass="13995">MKLNNETVTIELKNNTIVTGTISGVDVNMNISLKRVRMTVRNNEPVALDSISLRGNTIRFVLLPDSIPLDTLLIDDRPKKSLVSANTSGSGGRGGPNSGSRIGKGRDGGAGGPGGGRGGRMMGRGRGRGRIRR</sequence>
<feature type="compositionally biased region" description="Gly residues" evidence="11">
    <location>
        <begin position="108"/>
        <end position="122"/>
    </location>
</feature>
<feature type="region of interest" description="Disordered" evidence="11">
    <location>
        <begin position="78"/>
        <end position="133"/>
    </location>
</feature>
<proteinExistence type="inferred from homology"/>
<dbReference type="SUPFAM" id="SSF50182">
    <property type="entry name" value="Sm-like ribonucleoproteins"/>
    <property type="match status" value="1"/>
</dbReference>
<evidence type="ECO:0000256" key="8">
    <source>
        <dbReference type="ARBA" id="ARBA00023242"/>
    </source>
</evidence>
<dbReference type="EMBL" id="LSSK01000401">
    <property type="protein sequence ID" value="OMH83476.1"/>
    <property type="molecule type" value="Genomic_DNA"/>
</dbReference>
<comment type="function">
    <text evidence="10">Plays a role in pre-mRNA splicing as a core component of the spliceosomal U1, U2, U4 and U5 small nuclear ribonucleoproteins (snRNPs), the building blocks of the spliceosome.</text>
</comment>
<dbReference type="SMART" id="SM00651">
    <property type="entry name" value="Sm"/>
    <property type="match status" value="1"/>
</dbReference>
<feature type="domain" description="Sm" evidence="12">
    <location>
        <begin position="1"/>
        <end position="67"/>
    </location>
</feature>
<dbReference type="InterPro" id="IPR047575">
    <property type="entry name" value="Sm"/>
</dbReference>
<keyword evidence="5 10" id="KW-0507">mRNA processing</keyword>
<dbReference type="InterPro" id="IPR027141">
    <property type="entry name" value="LSm4/Sm_D1/D3"/>
</dbReference>
<dbReference type="GO" id="GO:0097525">
    <property type="term" value="C:spliceosomal snRNP complex"/>
    <property type="evidence" value="ECO:0007669"/>
    <property type="project" value="UniProtKB-ARBA"/>
</dbReference>
<name>A0A1R1PR66_ZANCU</name>
<dbReference type="InterPro" id="IPR034102">
    <property type="entry name" value="Sm_D1"/>
</dbReference>
<evidence type="ECO:0000256" key="11">
    <source>
        <dbReference type="SAM" id="MobiDB-lite"/>
    </source>
</evidence>
<dbReference type="InterPro" id="IPR001163">
    <property type="entry name" value="Sm_dom_euk/arc"/>
</dbReference>
<evidence type="ECO:0000256" key="3">
    <source>
        <dbReference type="ARBA" id="ARBA00008146"/>
    </source>
</evidence>
<evidence type="ECO:0000256" key="6">
    <source>
        <dbReference type="ARBA" id="ARBA00022728"/>
    </source>
</evidence>
<dbReference type="Proteomes" id="UP000188320">
    <property type="component" value="Unassembled WGS sequence"/>
</dbReference>
<comment type="subcellular location">
    <subcellularLocation>
        <location evidence="2">Cytoplasm</location>
    </subcellularLocation>
    <subcellularLocation>
        <location evidence="1 10">Nucleus</location>
    </subcellularLocation>
</comment>
<dbReference type="GO" id="GO:0005681">
    <property type="term" value="C:spliceosomal complex"/>
    <property type="evidence" value="ECO:0007669"/>
    <property type="project" value="UniProtKB-KW"/>
</dbReference>
<evidence type="ECO:0000313" key="13">
    <source>
        <dbReference type="EMBL" id="OMH83476.1"/>
    </source>
</evidence>
<evidence type="ECO:0000256" key="2">
    <source>
        <dbReference type="ARBA" id="ARBA00004496"/>
    </source>
</evidence>
<keyword evidence="9 10" id="KW-0687">Ribonucleoprotein</keyword>
<evidence type="ECO:0000256" key="4">
    <source>
        <dbReference type="ARBA" id="ARBA00022490"/>
    </source>
</evidence>
<dbReference type="AlphaFoldDB" id="A0A1R1PR66"/>
<keyword evidence="6" id="KW-0747">Spliceosome</keyword>
<gene>
    <name evidence="13" type="ORF">AX774_g3015</name>
</gene>
<keyword evidence="7 10" id="KW-0508">mRNA splicing</keyword>
<keyword evidence="8 10" id="KW-0539">Nucleus</keyword>
<evidence type="ECO:0000256" key="9">
    <source>
        <dbReference type="ARBA" id="ARBA00023274"/>
    </source>
</evidence>
<dbReference type="OrthoDB" id="9626941at2759"/>
<dbReference type="Pfam" id="PF01423">
    <property type="entry name" value="LSM"/>
    <property type="match status" value="1"/>
</dbReference>
<feature type="compositionally biased region" description="Basic residues" evidence="11">
    <location>
        <begin position="123"/>
        <end position="133"/>
    </location>
</feature>
<dbReference type="PROSITE" id="PS52002">
    <property type="entry name" value="SM"/>
    <property type="match status" value="1"/>
</dbReference>
<evidence type="ECO:0000256" key="10">
    <source>
        <dbReference type="RuleBase" id="RU365054"/>
    </source>
</evidence>
<comment type="caution">
    <text evidence="13">The sequence shown here is derived from an EMBL/GenBank/DDBJ whole genome shotgun (WGS) entry which is preliminary data.</text>
</comment>
<evidence type="ECO:0000256" key="5">
    <source>
        <dbReference type="ARBA" id="ARBA00022664"/>
    </source>
</evidence>
<dbReference type="GO" id="GO:0003723">
    <property type="term" value="F:RNA binding"/>
    <property type="evidence" value="ECO:0007669"/>
    <property type="project" value="InterPro"/>
</dbReference>
<reference evidence="14" key="1">
    <citation type="submission" date="2017-01" db="EMBL/GenBank/DDBJ databases">
        <authorList>
            <person name="Wang Y."/>
            <person name="White M."/>
            <person name="Kvist S."/>
            <person name="Moncalvo J.-M."/>
        </authorList>
    </citation>
    <scope>NUCLEOTIDE SEQUENCE [LARGE SCALE GENOMIC DNA]</scope>
    <source>
        <strain evidence="14">COL-18-3</strain>
    </source>
</reference>
<accession>A0A1R1PR66</accession>
<protein>
    <recommendedName>
        <fullName evidence="10">Small nuclear ribonucleoprotein Sm D1</fullName>
    </recommendedName>
    <alternativeName>
        <fullName evidence="10">snRNP core protein D1</fullName>
    </alternativeName>
</protein>
<dbReference type="GO" id="GO:0000387">
    <property type="term" value="P:spliceosomal snRNP assembly"/>
    <property type="evidence" value="ECO:0007669"/>
    <property type="project" value="UniProtKB-UniRule"/>
</dbReference>
<dbReference type="InterPro" id="IPR010920">
    <property type="entry name" value="LSM_dom_sf"/>
</dbReference>
<keyword evidence="4" id="KW-0963">Cytoplasm</keyword>
<evidence type="ECO:0000259" key="12">
    <source>
        <dbReference type="PROSITE" id="PS52002"/>
    </source>
</evidence>
<organism evidence="13 14">
    <name type="scientific">Zancudomyces culisetae</name>
    <name type="common">Gut fungus</name>
    <name type="synonym">Smittium culisetae</name>
    <dbReference type="NCBI Taxonomy" id="1213189"/>
    <lineage>
        <taxon>Eukaryota</taxon>
        <taxon>Fungi</taxon>
        <taxon>Fungi incertae sedis</taxon>
        <taxon>Zoopagomycota</taxon>
        <taxon>Kickxellomycotina</taxon>
        <taxon>Harpellomycetes</taxon>
        <taxon>Harpellales</taxon>
        <taxon>Legeriomycetaceae</taxon>
        <taxon>Zancudomyces</taxon>
    </lineage>
</organism>
<dbReference type="Gene3D" id="2.30.30.100">
    <property type="match status" value="1"/>
</dbReference>
<evidence type="ECO:0000256" key="7">
    <source>
        <dbReference type="ARBA" id="ARBA00023187"/>
    </source>
</evidence>
<keyword evidence="14" id="KW-1185">Reference proteome</keyword>
<dbReference type="GO" id="GO:0005737">
    <property type="term" value="C:cytoplasm"/>
    <property type="evidence" value="ECO:0007669"/>
    <property type="project" value="UniProtKB-SubCell"/>
</dbReference>
<dbReference type="FunFam" id="2.30.30.100:FF:000016">
    <property type="entry name" value="Small nuclear ribonucleoprotein Sm D1"/>
    <property type="match status" value="1"/>
</dbReference>
<evidence type="ECO:0000313" key="14">
    <source>
        <dbReference type="Proteomes" id="UP000188320"/>
    </source>
</evidence>